<evidence type="ECO:0000256" key="3">
    <source>
        <dbReference type="SAM" id="MobiDB-lite"/>
    </source>
</evidence>
<dbReference type="EMBL" id="CP022203">
    <property type="protein sequence ID" value="ATB49401.1"/>
    <property type="molecule type" value="Genomic_DNA"/>
</dbReference>
<organism evidence="5 6">
    <name type="scientific">Corallococcus macrosporus DSM 14697</name>
    <dbReference type="NCBI Taxonomy" id="1189310"/>
    <lineage>
        <taxon>Bacteria</taxon>
        <taxon>Pseudomonadati</taxon>
        <taxon>Myxococcota</taxon>
        <taxon>Myxococcia</taxon>
        <taxon>Myxococcales</taxon>
        <taxon>Cystobacterineae</taxon>
        <taxon>Myxococcaceae</taxon>
        <taxon>Corallococcus</taxon>
    </lineage>
</organism>
<dbReference type="GO" id="GO:0042742">
    <property type="term" value="P:defense response to bacterium"/>
    <property type="evidence" value="ECO:0007669"/>
    <property type="project" value="UniProtKB-KW"/>
</dbReference>
<dbReference type="InterPro" id="IPR031922">
    <property type="entry name" value="Pesticin_C"/>
</dbReference>
<sequence length="281" mass="30834">MTGIDRSSSSRSSTRESSVSRSESTRSVRNETTRREDAREPEKRQPKGYSMRDGFDARPAHQTNQRQPAAEAGGVRAEREAPAAATEPDVDWDFIAEREGRSVQDGYVPDPTGSKSGVTVATGVDLGARDMGDLDRLGLSDALKTKLEPYLGLQGQEAADFLENNPLNLTADEVKELDRAVKGEALDNIVNEYNTEVERLNAADGGSRPKFAELPREMQTVIASVGFQYGSLKSETPNFFAQVTEQRWEDAKANLEDFGDRYSTRRGIEAELLGQGIANLS</sequence>
<protein>
    <submittedName>
        <fullName evidence="5">Pesticin</fullName>
    </submittedName>
</protein>
<keyword evidence="2" id="KW-0081">Bacteriolytic enzyme</keyword>
<dbReference type="GO" id="GO:0003796">
    <property type="term" value="F:lysozyme activity"/>
    <property type="evidence" value="ECO:0007669"/>
    <property type="project" value="InterPro"/>
</dbReference>
<dbReference type="Pfam" id="PF16754">
    <property type="entry name" value="Pesticin"/>
    <property type="match status" value="1"/>
</dbReference>
<name>A0A250K1E6_9BACT</name>
<reference evidence="5 6" key="1">
    <citation type="submission" date="2017-06" db="EMBL/GenBank/DDBJ databases">
        <title>Sequencing and comparative analysis of myxobacterial genomes.</title>
        <authorList>
            <person name="Rupp O."/>
            <person name="Goesmann A."/>
            <person name="Sogaard-Andersen L."/>
        </authorList>
    </citation>
    <scope>NUCLEOTIDE SEQUENCE [LARGE SCALE GENOMIC DNA]</scope>
    <source>
        <strain evidence="5 6">DSM 14697</strain>
    </source>
</reference>
<dbReference type="AlphaFoldDB" id="A0A250K1E6"/>
<dbReference type="Gene3D" id="1.10.530.40">
    <property type="match status" value="1"/>
</dbReference>
<accession>A0A250K1E6</accession>
<evidence type="ECO:0000259" key="4">
    <source>
        <dbReference type="Pfam" id="PF16754"/>
    </source>
</evidence>
<gene>
    <name evidence="5" type="ORF">MYMAC_005045</name>
</gene>
<keyword evidence="6" id="KW-1185">Reference proteome</keyword>
<feature type="compositionally biased region" description="Low complexity" evidence="3">
    <location>
        <begin position="1"/>
        <end position="22"/>
    </location>
</feature>
<proteinExistence type="predicted"/>
<evidence type="ECO:0000313" key="6">
    <source>
        <dbReference type="Proteomes" id="UP000217343"/>
    </source>
</evidence>
<feature type="region of interest" description="Disordered" evidence="3">
    <location>
        <begin position="1"/>
        <end position="93"/>
    </location>
</feature>
<feature type="domain" description="Pesticin C-terminal" evidence="4">
    <location>
        <begin position="90"/>
        <end position="249"/>
    </location>
</feature>
<dbReference type="InterPro" id="IPR023347">
    <property type="entry name" value="Lysozyme_dom_sf"/>
</dbReference>
<keyword evidence="1" id="KW-0929">Antimicrobial</keyword>
<dbReference type="KEGG" id="mmas:MYMAC_005045"/>
<feature type="compositionally biased region" description="Basic and acidic residues" evidence="3">
    <location>
        <begin position="23"/>
        <end position="45"/>
    </location>
</feature>
<evidence type="ECO:0000256" key="2">
    <source>
        <dbReference type="ARBA" id="ARBA00022638"/>
    </source>
</evidence>
<dbReference type="Proteomes" id="UP000217343">
    <property type="component" value="Chromosome"/>
</dbReference>
<dbReference type="CDD" id="cd16902">
    <property type="entry name" value="pesticin_lyz"/>
    <property type="match status" value="1"/>
</dbReference>
<dbReference type="OrthoDB" id="8808411at2"/>
<evidence type="ECO:0000256" key="1">
    <source>
        <dbReference type="ARBA" id="ARBA00022529"/>
    </source>
</evidence>
<dbReference type="GO" id="GO:0031640">
    <property type="term" value="P:killing of cells of another organism"/>
    <property type="evidence" value="ECO:0007669"/>
    <property type="project" value="UniProtKB-KW"/>
</dbReference>
<evidence type="ECO:0000313" key="5">
    <source>
        <dbReference type="EMBL" id="ATB49401.1"/>
    </source>
</evidence>